<dbReference type="PANTHER" id="PTHR43026:SF1">
    <property type="entry name" value="2-HYDROXYACID DEHYDROGENASE HOMOLOG 1-RELATED"/>
    <property type="match status" value="1"/>
</dbReference>
<dbReference type="Proteomes" id="UP001595593">
    <property type="component" value="Unassembled WGS sequence"/>
</dbReference>
<dbReference type="SUPFAM" id="SSF51735">
    <property type="entry name" value="NAD(P)-binding Rossmann-fold domains"/>
    <property type="match status" value="1"/>
</dbReference>
<dbReference type="PROSITE" id="PS00670">
    <property type="entry name" value="D_2_HYDROXYACID_DH_2"/>
    <property type="match status" value="1"/>
</dbReference>
<proteinExistence type="inferred from homology"/>
<comment type="similarity">
    <text evidence="1 4">Belongs to the D-isomer specific 2-hydroxyacid dehydrogenase family.</text>
</comment>
<dbReference type="RefSeq" id="WP_379599734.1">
    <property type="nucleotide sequence ID" value="NZ_JBHRTN010000029.1"/>
</dbReference>
<dbReference type="EMBL" id="JBHRTN010000029">
    <property type="protein sequence ID" value="MFC3127618.1"/>
    <property type="molecule type" value="Genomic_DNA"/>
</dbReference>
<dbReference type="Gene3D" id="3.40.50.720">
    <property type="entry name" value="NAD(P)-binding Rossmann-like Domain"/>
    <property type="match status" value="2"/>
</dbReference>
<dbReference type="Pfam" id="PF00389">
    <property type="entry name" value="2-Hacid_dh"/>
    <property type="match status" value="1"/>
</dbReference>
<dbReference type="EC" id="1.1.1.28" evidence="7"/>
<protein>
    <submittedName>
        <fullName evidence="7">2-hydroxyacid dehydrogenase</fullName>
        <ecNumber evidence="7">1.1.1.28</ecNumber>
    </submittedName>
</protein>
<evidence type="ECO:0000313" key="7">
    <source>
        <dbReference type="EMBL" id="MFC3127618.1"/>
    </source>
</evidence>
<evidence type="ECO:0000256" key="1">
    <source>
        <dbReference type="ARBA" id="ARBA00005854"/>
    </source>
</evidence>
<dbReference type="SUPFAM" id="SSF52283">
    <property type="entry name" value="Formate/glycerate dehydrogenase catalytic domain-like"/>
    <property type="match status" value="1"/>
</dbReference>
<dbReference type="InterPro" id="IPR058205">
    <property type="entry name" value="D-LDH-like"/>
</dbReference>
<dbReference type="CDD" id="cd12183">
    <property type="entry name" value="LDH_like_2"/>
    <property type="match status" value="1"/>
</dbReference>
<evidence type="ECO:0000256" key="3">
    <source>
        <dbReference type="ARBA" id="ARBA00023027"/>
    </source>
</evidence>
<evidence type="ECO:0000259" key="6">
    <source>
        <dbReference type="Pfam" id="PF02826"/>
    </source>
</evidence>
<evidence type="ECO:0000256" key="4">
    <source>
        <dbReference type="RuleBase" id="RU003719"/>
    </source>
</evidence>
<keyword evidence="2 4" id="KW-0560">Oxidoreductase</keyword>
<dbReference type="InterPro" id="IPR006140">
    <property type="entry name" value="D-isomer_DH_NAD-bd"/>
</dbReference>
<dbReference type="PROSITE" id="PS00065">
    <property type="entry name" value="D_2_HYDROXYACID_DH_1"/>
    <property type="match status" value="1"/>
</dbReference>
<dbReference type="InterPro" id="IPR006139">
    <property type="entry name" value="D-isomer_2_OHA_DH_cat_dom"/>
</dbReference>
<dbReference type="InterPro" id="IPR029753">
    <property type="entry name" value="D-isomer_DH_CS"/>
</dbReference>
<accession>A0ABV7G6X0</accession>
<evidence type="ECO:0000256" key="2">
    <source>
        <dbReference type="ARBA" id="ARBA00023002"/>
    </source>
</evidence>
<reference evidence="8" key="1">
    <citation type="journal article" date="2019" name="Int. J. Syst. Evol. Microbiol.">
        <title>The Global Catalogue of Microorganisms (GCM) 10K type strain sequencing project: providing services to taxonomists for standard genome sequencing and annotation.</title>
        <authorList>
            <consortium name="The Broad Institute Genomics Platform"/>
            <consortium name="The Broad Institute Genome Sequencing Center for Infectious Disease"/>
            <person name="Wu L."/>
            <person name="Ma J."/>
        </authorList>
    </citation>
    <scope>NUCLEOTIDE SEQUENCE [LARGE SCALE GENOMIC DNA]</scope>
    <source>
        <strain evidence="8">KCTC 52094</strain>
    </source>
</reference>
<gene>
    <name evidence="7" type="ORF">ACFOD4_21345</name>
</gene>
<dbReference type="InterPro" id="IPR029752">
    <property type="entry name" value="D-isomer_DH_CS1"/>
</dbReference>
<dbReference type="PANTHER" id="PTHR43026">
    <property type="entry name" value="2-HYDROXYACID DEHYDROGENASE HOMOLOG 1-RELATED"/>
    <property type="match status" value="1"/>
</dbReference>
<name>A0ABV7G6X0_9PROT</name>
<feature type="domain" description="D-isomer specific 2-hydroxyacid dehydrogenase NAD-binding" evidence="6">
    <location>
        <begin position="113"/>
        <end position="300"/>
    </location>
</feature>
<sequence length="348" mass="36637">MRVAVFSAKPYDREFLEVANRAAGSPHRFEWIVAHLDSRSALQAAGAEAACLFVNDQADAAALATLQSQGTRLIALRCAGFNNVDLLAAAELGIAVGRVPSYAPEAVAEHAAALVLSLSRRMHRAYARVREGNFALDGLLGLDLHGRTVGIVGTGQIGLAFARIMAGFGCRILAHDPAPDSGAADRIGLSYAPLAAVFAEADILSLHCPLMPETRRLIDAEALARMKRGAMLINTSRGAMLDTQAVIAALKSGHLGHLGLDVYEEEAGLFFEDLSASVLQDDVFARLLTFPNVLITGHQGFFTRGAMQAIAETTIANLQAFVSGGQPLHPVALPAGGGIRGGTIEPSR</sequence>
<feature type="domain" description="D-isomer specific 2-hydroxyacid dehydrogenase catalytic" evidence="5">
    <location>
        <begin position="3"/>
        <end position="331"/>
    </location>
</feature>
<organism evidence="7 8">
    <name type="scientific">Teichococcus globiformis</name>
    <dbReference type="NCBI Taxonomy" id="2307229"/>
    <lineage>
        <taxon>Bacteria</taxon>
        <taxon>Pseudomonadati</taxon>
        <taxon>Pseudomonadota</taxon>
        <taxon>Alphaproteobacteria</taxon>
        <taxon>Acetobacterales</taxon>
        <taxon>Roseomonadaceae</taxon>
        <taxon>Roseomonas</taxon>
    </lineage>
</organism>
<comment type="caution">
    <text evidence="7">The sequence shown here is derived from an EMBL/GenBank/DDBJ whole genome shotgun (WGS) entry which is preliminary data.</text>
</comment>
<keyword evidence="8" id="KW-1185">Reference proteome</keyword>
<dbReference type="Pfam" id="PF02826">
    <property type="entry name" value="2-Hacid_dh_C"/>
    <property type="match status" value="1"/>
</dbReference>
<evidence type="ECO:0000313" key="8">
    <source>
        <dbReference type="Proteomes" id="UP001595593"/>
    </source>
</evidence>
<dbReference type="GO" id="GO:0008720">
    <property type="term" value="F:D-lactate dehydrogenase (NAD+) activity"/>
    <property type="evidence" value="ECO:0007669"/>
    <property type="project" value="UniProtKB-EC"/>
</dbReference>
<evidence type="ECO:0000259" key="5">
    <source>
        <dbReference type="Pfam" id="PF00389"/>
    </source>
</evidence>
<dbReference type="InterPro" id="IPR036291">
    <property type="entry name" value="NAD(P)-bd_dom_sf"/>
</dbReference>
<keyword evidence="3" id="KW-0520">NAD</keyword>